<dbReference type="GO" id="GO:0009307">
    <property type="term" value="P:DNA restriction-modification system"/>
    <property type="evidence" value="ECO:0007669"/>
    <property type="project" value="UniProtKB-KW"/>
</dbReference>
<sequence>MVSPYFKNKDFTLYQNDCIQTLNELPESSVDLIFADPPYFLSNGGISCSAGKMVSVNKANWDKSKGLEKDFEFTKSWLEASKRVLKENGTIWISGTMHNIYQVGFALQNLDYKILNEISWFKPNAPPNLSCRYFTHSHETLIWARKSKEAKHLFNYDYMKNWDYDVGGEGKQMRSVWSIPLTPQSEKVHGKHPTQKPLELLRRIIVSSSNKGDTVLDPFNGSGTTGVVAKELGRKYIGIDLEKDFLDLTLRRAAFKKEDLLIDKTLSITINSTTKRGD</sequence>
<dbReference type="EMBL" id="JAAZKV010000033">
    <property type="protein sequence ID" value="NMA44914.1"/>
    <property type="molecule type" value="Genomic_DNA"/>
</dbReference>
<dbReference type="InterPro" id="IPR001091">
    <property type="entry name" value="RM_Methyltransferase"/>
</dbReference>
<dbReference type="InterPro" id="IPR029063">
    <property type="entry name" value="SAM-dependent_MTases_sf"/>
</dbReference>
<organism evidence="6 7">
    <name type="scientific">Candidatus Iainarchaeum sp</name>
    <dbReference type="NCBI Taxonomy" id="3101447"/>
    <lineage>
        <taxon>Archaea</taxon>
        <taxon>Candidatus Iainarchaeota</taxon>
        <taxon>Candidatus Iainarchaeia</taxon>
        <taxon>Candidatus Iainarchaeales</taxon>
        <taxon>Candidatus Iainarchaeaceae</taxon>
        <taxon>Candidatus Iainarchaeum</taxon>
    </lineage>
</organism>
<accession>A0A7K4C079</accession>
<proteinExistence type="inferred from homology"/>
<gene>
    <name evidence="6" type="ORF">GX950_03845</name>
</gene>
<evidence type="ECO:0000259" key="5">
    <source>
        <dbReference type="Pfam" id="PF01555"/>
    </source>
</evidence>
<dbReference type="InterPro" id="IPR002941">
    <property type="entry name" value="DNA_methylase_N4/N6"/>
</dbReference>
<evidence type="ECO:0000313" key="7">
    <source>
        <dbReference type="Proteomes" id="UP000526302"/>
    </source>
</evidence>
<dbReference type="PANTHER" id="PTHR13370:SF3">
    <property type="entry name" value="TRNA (GUANINE(10)-N2)-METHYLTRANSFERASE HOMOLOG"/>
    <property type="match status" value="1"/>
</dbReference>
<dbReference type="PANTHER" id="PTHR13370">
    <property type="entry name" value="RNA METHYLASE-RELATED"/>
    <property type="match status" value="1"/>
</dbReference>
<keyword evidence="4" id="KW-0949">S-adenosyl-L-methionine</keyword>
<evidence type="ECO:0000256" key="1">
    <source>
        <dbReference type="ARBA" id="ARBA00006594"/>
    </source>
</evidence>
<protein>
    <recommendedName>
        <fullName evidence="4">Type II methyltransferase</fullName>
        <ecNumber evidence="4">2.1.1.113</ecNumber>
    </recommendedName>
    <alternativeName>
        <fullName evidence="4">N-4 cytosine-specific methyltransferase</fullName>
    </alternativeName>
</protein>
<keyword evidence="4" id="KW-0680">Restriction system</keyword>
<evidence type="ECO:0000256" key="2">
    <source>
        <dbReference type="ARBA" id="ARBA00022603"/>
    </source>
</evidence>
<dbReference type="GO" id="GO:0015667">
    <property type="term" value="F:site-specific DNA-methyltransferase (cytosine-N4-specific) activity"/>
    <property type="evidence" value="ECO:0007669"/>
    <property type="project" value="UniProtKB-EC"/>
</dbReference>
<evidence type="ECO:0000256" key="4">
    <source>
        <dbReference type="RuleBase" id="RU362026"/>
    </source>
</evidence>
<dbReference type="Pfam" id="PF01555">
    <property type="entry name" value="N6_N4_Mtase"/>
    <property type="match status" value="1"/>
</dbReference>
<dbReference type="Gene3D" id="3.40.50.150">
    <property type="entry name" value="Vaccinia Virus protein VP39"/>
    <property type="match status" value="1"/>
</dbReference>
<name>A0A7K4C079_9ARCH</name>
<dbReference type="GO" id="GO:0003677">
    <property type="term" value="F:DNA binding"/>
    <property type="evidence" value="ECO:0007669"/>
    <property type="project" value="InterPro"/>
</dbReference>
<dbReference type="PROSITE" id="PS00092">
    <property type="entry name" value="N6_MTASE"/>
    <property type="match status" value="1"/>
</dbReference>
<dbReference type="SUPFAM" id="SSF53335">
    <property type="entry name" value="S-adenosyl-L-methionine-dependent methyltransferases"/>
    <property type="match status" value="1"/>
</dbReference>
<comment type="catalytic activity">
    <reaction evidence="4">
        <text>a 2'-deoxycytidine in DNA + S-adenosyl-L-methionine = an N(4)-methyl-2'-deoxycytidine in DNA + S-adenosyl-L-homocysteine + H(+)</text>
        <dbReference type="Rhea" id="RHEA:16857"/>
        <dbReference type="Rhea" id="RHEA-COMP:11369"/>
        <dbReference type="Rhea" id="RHEA-COMP:13674"/>
        <dbReference type="ChEBI" id="CHEBI:15378"/>
        <dbReference type="ChEBI" id="CHEBI:57856"/>
        <dbReference type="ChEBI" id="CHEBI:59789"/>
        <dbReference type="ChEBI" id="CHEBI:85452"/>
        <dbReference type="ChEBI" id="CHEBI:137933"/>
        <dbReference type="EC" id="2.1.1.113"/>
    </reaction>
</comment>
<keyword evidence="2 4" id="KW-0489">Methyltransferase</keyword>
<feature type="domain" description="DNA methylase N-4/N-6" evidence="5">
    <location>
        <begin position="30"/>
        <end position="249"/>
    </location>
</feature>
<reference evidence="6 7" key="1">
    <citation type="journal article" date="2020" name="Biotechnol. Biofuels">
        <title>New insights from the biogas microbiome by comprehensive genome-resolved metagenomics of nearly 1600 species originating from multiple anaerobic digesters.</title>
        <authorList>
            <person name="Campanaro S."/>
            <person name="Treu L."/>
            <person name="Rodriguez-R L.M."/>
            <person name="Kovalovszki A."/>
            <person name="Ziels R.M."/>
            <person name="Maus I."/>
            <person name="Zhu X."/>
            <person name="Kougias P.G."/>
            <person name="Basile A."/>
            <person name="Luo G."/>
            <person name="Schluter A."/>
            <person name="Konstantinidis K.T."/>
            <person name="Angelidaki I."/>
        </authorList>
    </citation>
    <scope>NUCLEOTIDE SEQUENCE [LARGE SCALE GENOMIC DNA]</scope>
    <source>
        <strain evidence="6">AS22ysBPME_79</strain>
    </source>
</reference>
<dbReference type="EC" id="2.1.1.113" evidence="4"/>
<dbReference type="GO" id="GO:0032259">
    <property type="term" value="P:methylation"/>
    <property type="evidence" value="ECO:0007669"/>
    <property type="project" value="UniProtKB-KW"/>
</dbReference>
<comment type="similarity">
    <text evidence="1 4">Belongs to the N(4)/N(6)-methyltransferase family.</text>
</comment>
<evidence type="ECO:0000313" key="6">
    <source>
        <dbReference type="EMBL" id="NMA44914.1"/>
    </source>
</evidence>
<dbReference type="GO" id="GO:0009007">
    <property type="term" value="F:site-specific DNA-methyltransferase (adenine-specific) activity"/>
    <property type="evidence" value="ECO:0007669"/>
    <property type="project" value="TreeGrafter"/>
</dbReference>
<dbReference type="GO" id="GO:0008170">
    <property type="term" value="F:N-methyltransferase activity"/>
    <property type="evidence" value="ECO:0007669"/>
    <property type="project" value="InterPro"/>
</dbReference>
<evidence type="ECO:0000256" key="3">
    <source>
        <dbReference type="ARBA" id="ARBA00022679"/>
    </source>
</evidence>
<dbReference type="Proteomes" id="UP000526302">
    <property type="component" value="Unassembled WGS sequence"/>
</dbReference>
<keyword evidence="3 6" id="KW-0808">Transferase</keyword>
<dbReference type="InterPro" id="IPR002052">
    <property type="entry name" value="DNA_methylase_N6_adenine_CS"/>
</dbReference>
<dbReference type="AlphaFoldDB" id="A0A7K4C079"/>
<dbReference type="PRINTS" id="PR00508">
    <property type="entry name" value="S21N4MTFRASE"/>
</dbReference>
<comment type="caution">
    <text evidence="6">The sequence shown here is derived from an EMBL/GenBank/DDBJ whole genome shotgun (WGS) entry which is preliminary data.</text>
</comment>
<dbReference type="GO" id="GO:0005737">
    <property type="term" value="C:cytoplasm"/>
    <property type="evidence" value="ECO:0007669"/>
    <property type="project" value="TreeGrafter"/>
</dbReference>